<evidence type="ECO:0000256" key="10">
    <source>
        <dbReference type="ARBA" id="ARBA00023166"/>
    </source>
</evidence>
<evidence type="ECO:0000256" key="7">
    <source>
        <dbReference type="ARBA" id="ARBA00023011"/>
    </source>
</evidence>
<evidence type="ECO:0000256" key="4">
    <source>
        <dbReference type="ARBA" id="ARBA00022692"/>
    </source>
</evidence>
<sequence length="226" mass="25986">MTTAFPHPYYPLGVELPGYLANESSVLSLVGRFAVCWVTVLGIAFLIINRVRPSASRSDRLAFLWFCLTASIHLFFEAYFVLNHAHVAGARDLFGQLWKEYSLADSRCLTSDTFLVCMEFVTAFCWGPLGLLVAYCIAVQHPVRHALQIIISLGQIYGDVLYYATSMFDLYNNGVHFCRPERYYFWFYYFFMNFIWIVIPSLIPTNSTSLSNYSTTTYMQQQLLLT</sequence>
<keyword evidence="4 13" id="KW-0812">Transmembrane</keyword>
<keyword evidence="6 13" id="KW-1133">Transmembrane helix</keyword>
<evidence type="ECO:0000256" key="14">
    <source>
        <dbReference type="SAM" id="Phobius"/>
    </source>
</evidence>
<dbReference type="GO" id="GO:0016126">
    <property type="term" value="P:sterol biosynthetic process"/>
    <property type="evidence" value="ECO:0007669"/>
    <property type="project" value="UniProtKB-KW"/>
</dbReference>
<dbReference type="InterPro" id="IPR033118">
    <property type="entry name" value="EXPERA"/>
</dbReference>
<feature type="transmembrane region" description="Helical" evidence="14">
    <location>
        <begin position="120"/>
        <end position="139"/>
    </location>
</feature>
<evidence type="ECO:0000256" key="1">
    <source>
        <dbReference type="ARBA" id="ARBA00004141"/>
    </source>
</evidence>
<dbReference type="AlphaFoldDB" id="A0A0F4YEZ9"/>
<comment type="subcellular location">
    <subcellularLocation>
        <location evidence="1">Membrane</location>
        <topology evidence="1">Multi-pass membrane protein</topology>
    </subcellularLocation>
</comment>
<feature type="transmembrane region" description="Helical" evidence="14">
    <location>
        <begin position="146"/>
        <end position="164"/>
    </location>
</feature>
<dbReference type="Proteomes" id="UP000053958">
    <property type="component" value="Unassembled WGS sequence"/>
</dbReference>
<dbReference type="GO" id="GO:0004769">
    <property type="term" value="F:steroid Delta-isomerase activity"/>
    <property type="evidence" value="ECO:0007669"/>
    <property type="project" value="TreeGrafter"/>
</dbReference>
<dbReference type="PANTHER" id="PTHR14207:SF0">
    <property type="entry name" value="3-BETA-HYDROXYSTEROID-DELTA(8),DELTA(7)-ISOMERASE"/>
    <property type="match status" value="1"/>
</dbReference>
<keyword evidence="17" id="KW-1185">Reference proteome</keyword>
<name>A0A0F4YEZ9_RASE3</name>
<evidence type="ECO:0000259" key="15">
    <source>
        <dbReference type="PROSITE" id="PS51751"/>
    </source>
</evidence>
<keyword evidence="11" id="KW-0753">Steroid metabolism</keyword>
<reference evidence="16 17" key="1">
    <citation type="submission" date="2015-04" db="EMBL/GenBank/DDBJ databases">
        <authorList>
            <person name="Heijne W.H."/>
            <person name="Fedorova N.D."/>
            <person name="Nierman W.C."/>
            <person name="Vollebregt A.W."/>
            <person name="Zhao Z."/>
            <person name="Wu L."/>
            <person name="Kumar M."/>
            <person name="Stam H."/>
            <person name="van den Berg M.A."/>
            <person name="Pel H.J."/>
        </authorList>
    </citation>
    <scope>NUCLEOTIDE SEQUENCE [LARGE SCALE GENOMIC DNA]</scope>
    <source>
        <strain evidence="16 17">CBS 393.64</strain>
    </source>
</reference>
<keyword evidence="12" id="KW-0413">Isomerase</keyword>
<evidence type="ECO:0000256" key="6">
    <source>
        <dbReference type="ARBA" id="ARBA00022989"/>
    </source>
</evidence>
<dbReference type="GO" id="GO:0005783">
    <property type="term" value="C:endoplasmic reticulum"/>
    <property type="evidence" value="ECO:0007669"/>
    <property type="project" value="TreeGrafter"/>
</dbReference>
<feature type="transmembrane region" description="Helical" evidence="14">
    <location>
        <begin position="61"/>
        <end position="82"/>
    </location>
</feature>
<evidence type="ECO:0000313" key="16">
    <source>
        <dbReference type="EMBL" id="KKA16715.1"/>
    </source>
</evidence>
<dbReference type="GeneID" id="25321601"/>
<keyword evidence="9 13" id="KW-0472">Membrane</keyword>
<evidence type="ECO:0000256" key="13">
    <source>
        <dbReference type="PROSITE-ProRule" id="PRU01087"/>
    </source>
</evidence>
<evidence type="ECO:0000256" key="5">
    <source>
        <dbReference type="ARBA" id="ARBA00022955"/>
    </source>
</evidence>
<dbReference type="PANTHER" id="PTHR14207">
    <property type="entry name" value="STEROL ISOMERASE"/>
    <property type="match status" value="1"/>
</dbReference>
<dbReference type="GO" id="GO:0016020">
    <property type="term" value="C:membrane"/>
    <property type="evidence" value="ECO:0007669"/>
    <property type="project" value="UniProtKB-SubCell"/>
</dbReference>
<evidence type="ECO:0000256" key="2">
    <source>
        <dbReference type="ARBA" id="ARBA00008337"/>
    </source>
</evidence>
<dbReference type="GO" id="GO:0000247">
    <property type="term" value="F:C-8 sterol isomerase activity"/>
    <property type="evidence" value="ECO:0007669"/>
    <property type="project" value="TreeGrafter"/>
</dbReference>
<comment type="caution">
    <text evidence="16">The sequence shown here is derived from an EMBL/GenBank/DDBJ whole genome shotgun (WGS) entry which is preliminary data.</text>
</comment>
<evidence type="ECO:0000256" key="3">
    <source>
        <dbReference type="ARBA" id="ARBA00022516"/>
    </source>
</evidence>
<evidence type="ECO:0000256" key="8">
    <source>
        <dbReference type="ARBA" id="ARBA00023098"/>
    </source>
</evidence>
<keyword evidence="3" id="KW-0444">Lipid biosynthesis</keyword>
<gene>
    <name evidence="16" type="ORF">T310_9669</name>
</gene>
<feature type="transmembrane region" description="Helical" evidence="14">
    <location>
        <begin position="184"/>
        <end position="203"/>
    </location>
</feature>
<dbReference type="OrthoDB" id="58557at2759"/>
<organism evidence="16 17">
    <name type="scientific">Rasamsonia emersonii (strain ATCC 16479 / CBS 393.64 / IMI 116815)</name>
    <dbReference type="NCBI Taxonomy" id="1408163"/>
    <lineage>
        <taxon>Eukaryota</taxon>
        <taxon>Fungi</taxon>
        <taxon>Dikarya</taxon>
        <taxon>Ascomycota</taxon>
        <taxon>Pezizomycotina</taxon>
        <taxon>Eurotiomycetes</taxon>
        <taxon>Eurotiomycetidae</taxon>
        <taxon>Eurotiales</taxon>
        <taxon>Trichocomaceae</taxon>
        <taxon>Rasamsonia</taxon>
    </lineage>
</organism>
<evidence type="ECO:0000256" key="12">
    <source>
        <dbReference type="ARBA" id="ARBA00023235"/>
    </source>
</evidence>
<dbReference type="EMBL" id="LASV01000741">
    <property type="protein sequence ID" value="KKA16715.1"/>
    <property type="molecule type" value="Genomic_DNA"/>
</dbReference>
<accession>A0A0F4YEZ9</accession>
<dbReference type="PROSITE" id="PS51751">
    <property type="entry name" value="EXPERA"/>
    <property type="match status" value="1"/>
</dbReference>
<comment type="similarity">
    <text evidence="2">Belongs to the EBP family.</text>
</comment>
<keyword evidence="7" id="KW-0756">Sterol biosynthesis</keyword>
<feature type="domain" description="EXPERA" evidence="15">
    <location>
        <begin position="58"/>
        <end position="204"/>
    </location>
</feature>
<keyword evidence="8" id="KW-0443">Lipid metabolism</keyword>
<dbReference type="InterPro" id="IPR007905">
    <property type="entry name" value="EBP"/>
</dbReference>
<dbReference type="STRING" id="1408163.A0A0F4YEZ9"/>
<proteinExistence type="inferred from homology"/>
<evidence type="ECO:0000313" key="17">
    <source>
        <dbReference type="Proteomes" id="UP000053958"/>
    </source>
</evidence>
<feature type="transmembrane region" description="Helical" evidence="14">
    <location>
        <begin position="29"/>
        <end position="49"/>
    </location>
</feature>
<dbReference type="Pfam" id="PF05241">
    <property type="entry name" value="EBP"/>
    <property type="match status" value="1"/>
</dbReference>
<dbReference type="RefSeq" id="XP_013323327.1">
    <property type="nucleotide sequence ID" value="XM_013467873.1"/>
</dbReference>
<evidence type="ECO:0000256" key="9">
    <source>
        <dbReference type="ARBA" id="ARBA00023136"/>
    </source>
</evidence>
<protein>
    <recommendedName>
        <fullName evidence="15">EXPERA domain-containing protein</fullName>
    </recommendedName>
</protein>
<keyword evidence="10" id="KW-1207">Sterol metabolism</keyword>
<evidence type="ECO:0000256" key="11">
    <source>
        <dbReference type="ARBA" id="ARBA00023221"/>
    </source>
</evidence>
<dbReference type="GO" id="GO:0047750">
    <property type="term" value="F:cholestenol delta-isomerase activity"/>
    <property type="evidence" value="ECO:0007669"/>
    <property type="project" value="InterPro"/>
</dbReference>
<keyword evidence="5" id="KW-0752">Steroid biosynthesis</keyword>